<evidence type="ECO:0000256" key="3">
    <source>
        <dbReference type="ARBA" id="ARBA00022670"/>
    </source>
</evidence>
<feature type="transmembrane region" description="Helical" evidence="8">
    <location>
        <begin position="252"/>
        <end position="271"/>
    </location>
</feature>
<accession>A0A844I3Q4</accession>
<dbReference type="NCBIfam" id="TIGR02602">
    <property type="entry name" value="8TM_EpsH"/>
    <property type="match status" value="1"/>
</dbReference>
<dbReference type="InterPro" id="IPR019127">
    <property type="entry name" value="Exosortase"/>
</dbReference>
<evidence type="ECO:0000259" key="9">
    <source>
        <dbReference type="Pfam" id="PF11984"/>
    </source>
</evidence>
<dbReference type="Proteomes" id="UP000431462">
    <property type="component" value="Unassembled WGS sequence"/>
</dbReference>
<evidence type="ECO:0000256" key="5">
    <source>
        <dbReference type="ARBA" id="ARBA00022801"/>
    </source>
</evidence>
<feature type="transmembrane region" description="Helical" evidence="8">
    <location>
        <begin position="100"/>
        <end position="116"/>
    </location>
</feature>
<dbReference type="GO" id="GO:0005886">
    <property type="term" value="C:plasma membrane"/>
    <property type="evidence" value="ECO:0007669"/>
    <property type="project" value="UniProtKB-SubCell"/>
</dbReference>
<reference evidence="10 11" key="1">
    <citation type="submission" date="2019-06" db="EMBL/GenBank/DDBJ databases">
        <title>Enrichment of Autotrophic Halophilic Microorganisms from Red Sea Brine Pool Using Microbial Electrosynthesis System.</title>
        <authorList>
            <person name="Alqahtani M.F."/>
            <person name="Bajracharya S."/>
            <person name="Katuri K.P."/>
            <person name="Ali M."/>
            <person name="Saikaly P.E."/>
        </authorList>
    </citation>
    <scope>NUCLEOTIDE SEQUENCE [LARGE SCALE GENOMIC DNA]</scope>
    <source>
        <strain evidence="10">MES15</strain>
    </source>
</reference>
<comment type="caution">
    <text evidence="10">The sequence shown here is derived from an EMBL/GenBank/DDBJ whole genome shotgun (WGS) entry which is preliminary data.</text>
</comment>
<name>A0A844I3Q4_9GAMM</name>
<protein>
    <submittedName>
        <fullName evidence="10">Exosortase</fullName>
        <ecNumber evidence="10">3.4.22.-</ecNumber>
    </submittedName>
</protein>
<evidence type="ECO:0000313" key="10">
    <source>
        <dbReference type="EMBL" id="MTI98617.1"/>
    </source>
</evidence>
<dbReference type="Pfam" id="PF11984">
    <property type="entry name" value="DUF3485"/>
    <property type="match status" value="1"/>
</dbReference>
<dbReference type="InterPro" id="IPR014263">
    <property type="entry name" value="Methanolan_biosynth_EpsI"/>
</dbReference>
<keyword evidence="6 8" id="KW-1133">Transmembrane helix</keyword>
<evidence type="ECO:0000256" key="4">
    <source>
        <dbReference type="ARBA" id="ARBA00022692"/>
    </source>
</evidence>
<dbReference type="NCBIfam" id="TIGR04178">
    <property type="entry name" value="exo_archaeo"/>
    <property type="match status" value="1"/>
</dbReference>
<sequence length="517" mass="58491">MERYLENPSRTWLIPLTVVVLLLAGLWPALEVIGMRWLKFDESYSHGFLVLAVSIVLIVRKWLTVRPSVGVYPIWLIPLLAAAIVYLAGTLLLLEALQQIALLPLFVGALLLIWGWKQTTAFFLPLGLLIFTIPVWDYLSWPLQITTVTVNQFLLSWLGIEFTVEGVFVYFPGVGAFEIANGCSGLRYLLVGLTLSTLYGELNYQTLRSRFYLLVAGTLLALAANWIRVFVIIYIGYKSDMTSSLINEHDYFGWWVFAGTLVPLFFFARVLENREQVSSGVRESAADSQIQAPGWLSVSGVVFLPILLFSVAALHADARENMRVSGDSPGSLSPLLERNQLLPLFKSSIRGWHPILNRPDRSRIDVYLDRTNEGAVGEHQVEILTGLYLYESQRPGGELVHYNNRLYDRELFLPERTFEVNAGDGQKLRGIELRYRQTDVRVYVAYGYYVEGRWEVDELRAKLAQIPGIFNRRSDASLVVAGVACDGCDGQRVLNKLFPEVRENAQRQLDNLYKTGE</sequence>
<keyword evidence="4 8" id="KW-0812">Transmembrane</keyword>
<comment type="subcellular location">
    <subcellularLocation>
        <location evidence="1">Cell membrane</location>
        <topology evidence="1">Multi-pass membrane protein</topology>
    </subcellularLocation>
</comment>
<dbReference type="InterPro" id="IPR026392">
    <property type="entry name" value="Exo/Archaeosortase_dom"/>
</dbReference>
<dbReference type="EC" id="3.4.22.-" evidence="10"/>
<evidence type="ECO:0000256" key="2">
    <source>
        <dbReference type="ARBA" id="ARBA00022475"/>
    </source>
</evidence>
<dbReference type="GO" id="GO:0008233">
    <property type="term" value="F:peptidase activity"/>
    <property type="evidence" value="ECO:0007669"/>
    <property type="project" value="UniProtKB-KW"/>
</dbReference>
<feature type="transmembrane region" description="Helical" evidence="8">
    <location>
        <begin position="292"/>
        <end position="314"/>
    </location>
</feature>
<evidence type="ECO:0000256" key="6">
    <source>
        <dbReference type="ARBA" id="ARBA00022989"/>
    </source>
</evidence>
<dbReference type="AlphaFoldDB" id="A0A844I3Q4"/>
<dbReference type="InterPro" id="IPR013426">
    <property type="entry name" value="EpsH-like"/>
</dbReference>
<organism evidence="10 11">
    <name type="scientific">Marinobacter adhaerens</name>
    <dbReference type="NCBI Taxonomy" id="1033846"/>
    <lineage>
        <taxon>Bacteria</taxon>
        <taxon>Pseudomonadati</taxon>
        <taxon>Pseudomonadota</taxon>
        <taxon>Gammaproteobacteria</taxon>
        <taxon>Pseudomonadales</taxon>
        <taxon>Marinobacteraceae</taxon>
        <taxon>Marinobacter</taxon>
    </lineage>
</organism>
<keyword evidence="5 10" id="KW-0378">Hydrolase</keyword>
<dbReference type="EMBL" id="VENC01000008">
    <property type="protein sequence ID" value="MTI98617.1"/>
    <property type="molecule type" value="Genomic_DNA"/>
</dbReference>
<evidence type="ECO:0000256" key="1">
    <source>
        <dbReference type="ARBA" id="ARBA00004651"/>
    </source>
</evidence>
<evidence type="ECO:0000256" key="7">
    <source>
        <dbReference type="ARBA" id="ARBA00023136"/>
    </source>
</evidence>
<evidence type="ECO:0000313" key="11">
    <source>
        <dbReference type="Proteomes" id="UP000431462"/>
    </source>
</evidence>
<dbReference type="Pfam" id="PF09721">
    <property type="entry name" value="Exosortase_EpsH"/>
    <property type="match status" value="1"/>
</dbReference>
<keyword evidence="2" id="KW-1003">Cell membrane</keyword>
<evidence type="ECO:0000256" key="8">
    <source>
        <dbReference type="SAM" id="Phobius"/>
    </source>
</evidence>
<feature type="transmembrane region" description="Helical" evidence="8">
    <location>
        <begin position="153"/>
        <end position="173"/>
    </location>
</feature>
<feature type="transmembrane region" description="Helical" evidence="8">
    <location>
        <begin position="12"/>
        <end position="32"/>
    </location>
</feature>
<proteinExistence type="predicted"/>
<feature type="transmembrane region" description="Helical" evidence="8">
    <location>
        <begin position="122"/>
        <end position="141"/>
    </location>
</feature>
<feature type="transmembrane region" description="Helical" evidence="8">
    <location>
        <begin position="44"/>
        <end position="63"/>
    </location>
</feature>
<dbReference type="GO" id="GO:0006508">
    <property type="term" value="P:proteolysis"/>
    <property type="evidence" value="ECO:0007669"/>
    <property type="project" value="UniProtKB-KW"/>
</dbReference>
<keyword evidence="7 8" id="KW-0472">Membrane</keyword>
<gene>
    <name evidence="10" type="primary">xrt</name>
    <name evidence="10" type="ORF">FH752_08350</name>
</gene>
<keyword evidence="3" id="KW-0645">Protease</keyword>
<feature type="transmembrane region" description="Helical" evidence="8">
    <location>
        <begin position="211"/>
        <end position="237"/>
    </location>
</feature>
<feature type="domain" description="Methanolan biosynthesis EpsI" evidence="9">
    <location>
        <begin position="344"/>
        <end position="481"/>
    </location>
</feature>
<feature type="transmembrane region" description="Helical" evidence="8">
    <location>
        <begin position="75"/>
        <end position="93"/>
    </location>
</feature>